<evidence type="ECO:0000313" key="6">
    <source>
        <dbReference type="Proteomes" id="UP000028640"/>
    </source>
</evidence>
<dbReference type="PROSITE" id="PS00868">
    <property type="entry name" value="CYS_MET_METAB_PP"/>
    <property type="match status" value="1"/>
</dbReference>
<dbReference type="GO" id="GO:0009086">
    <property type="term" value="P:methionine biosynthetic process"/>
    <property type="evidence" value="ECO:0007669"/>
    <property type="project" value="UniProtKB-ARBA"/>
</dbReference>
<reference evidence="5 6" key="1">
    <citation type="submission" date="2014-05" db="EMBL/GenBank/DDBJ databases">
        <title>ATOL: Assembling a taxonomically balanced genome-scale reconstruction of the evolutionary history of the Enterobacteriaceae.</title>
        <authorList>
            <person name="Plunkett G.III."/>
            <person name="Neeno-Eckwall E.C."/>
            <person name="Glasner J.D."/>
            <person name="Perna N.T."/>
        </authorList>
    </citation>
    <scope>NUCLEOTIDE SEQUENCE [LARGE SCALE GENOMIC DNA]</scope>
    <source>
        <strain evidence="5 6">ATCC 33852</strain>
    </source>
</reference>
<dbReference type="Gene3D" id="3.40.640.10">
    <property type="entry name" value="Type I PLP-dependent aspartate aminotransferase-like (Major domain)"/>
    <property type="match status" value="1"/>
</dbReference>
<dbReference type="GO" id="GO:0030170">
    <property type="term" value="F:pyridoxal phosphate binding"/>
    <property type="evidence" value="ECO:0007669"/>
    <property type="project" value="InterPro"/>
</dbReference>
<evidence type="ECO:0000313" key="5">
    <source>
        <dbReference type="EMBL" id="KFC78892.1"/>
    </source>
</evidence>
<evidence type="ECO:0000256" key="3">
    <source>
        <dbReference type="PIRSR" id="PIRSR001434-2"/>
    </source>
</evidence>
<evidence type="ECO:0000256" key="2">
    <source>
        <dbReference type="ARBA" id="ARBA00022898"/>
    </source>
</evidence>
<dbReference type="OrthoDB" id="9805807at2"/>
<dbReference type="GeneID" id="78382009"/>
<evidence type="ECO:0000256" key="4">
    <source>
        <dbReference type="RuleBase" id="RU362118"/>
    </source>
</evidence>
<gene>
    <name evidence="5" type="ORF">GEAM_3455</name>
</gene>
<organism evidence="5 6">
    <name type="scientific">Ewingella americana (strain ATCC 33852 / DSM 4580 / CCUG 14506 / JCM 5911 / LMG 7869 / NCTC 12157 / CDC 1468-78)</name>
    <dbReference type="NCBI Taxonomy" id="910964"/>
    <lineage>
        <taxon>Bacteria</taxon>
        <taxon>Pseudomonadati</taxon>
        <taxon>Pseudomonadota</taxon>
        <taxon>Gammaproteobacteria</taxon>
        <taxon>Enterobacterales</taxon>
        <taxon>Yersiniaceae</taxon>
        <taxon>Ewingella</taxon>
    </lineage>
</organism>
<dbReference type="GO" id="GO:0005737">
    <property type="term" value="C:cytoplasm"/>
    <property type="evidence" value="ECO:0007669"/>
    <property type="project" value="TreeGrafter"/>
</dbReference>
<sequence>MKHLENTRQLGMRTLAVHAGQQPDPLTGAITTPITATSSFSYDDFDSGARRFSGEEPGYSYSRFANPTVAVVEQKMAALEGGESAVACASGMAAISAVLFALLSPGDEIIHVGTLYGGTEGVIRNLLPRYGIKPIFVADTKDLQAALTPQTKMVFVETPANPVLGIADIAEIARIAKQAGAVSVVDNTFATPYLTRPLDMGIDISLHSATKYISGHGDATGGIVVGSKALIDPIRVLCLKQFGGCLSPFEAALLTRGLKTLPLRVEASSVGAAHIAEVLHAHPAVSQVFYPGLKSHPGHEIAARQMKLFGGIMAIELRGGREAARTFLDKLTLITQAVSVGDTDSLACHPATTTHSAVSPEVRRLSGITDGLVRISIGIEDVEDLVADLEQALEGL</sequence>
<dbReference type="GO" id="GO:0019346">
    <property type="term" value="P:transsulfuration"/>
    <property type="evidence" value="ECO:0007669"/>
    <property type="project" value="InterPro"/>
</dbReference>
<dbReference type="GO" id="GO:0018826">
    <property type="term" value="F:methionine gamma-lyase activity"/>
    <property type="evidence" value="ECO:0007669"/>
    <property type="project" value="UniProtKB-EC"/>
</dbReference>
<dbReference type="eggNOG" id="COG0626">
    <property type="taxonomic scope" value="Bacteria"/>
</dbReference>
<comment type="caution">
    <text evidence="5">The sequence shown here is derived from an EMBL/GenBank/DDBJ whole genome shotgun (WGS) entry which is preliminary data.</text>
</comment>
<feature type="modified residue" description="N6-(pyridoxal phosphate)lysine" evidence="3">
    <location>
        <position position="211"/>
    </location>
</feature>
<name>A0A085G597_EWIA3</name>
<comment type="cofactor">
    <cofactor evidence="1 4">
        <name>pyridoxal 5'-phosphate</name>
        <dbReference type="ChEBI" id="CHEBI:597326"/>
    </cofactor>
</comment>
<keyword evidence="5" id="KW-0456">Lyase</keyword>
<proteinExistence type="inferred from homology"/>
<dbReference type="InterPro" id="IPR000277">
    <property type="entry name" value="Cys/Met-Metab_PyrdxlP-dep_enz"/>
</dbReference>
<dbReference type="PANTHER" id="PTHR11808">
    <property type="entry name" value="TRANS-SULFURATION ENZYME FAMILY MEMBER"/>
    <property type="match status" value="1"/>
</dbReference>
<protein>
    <submittedName>
        <fullName evidence="5">Methionine gamma-lyase</fullName>
        <ecNumber evidence="5">4.4.1.11</ecNumber>
    </submittedName>
</protein>
<accession>A0A085G597</accession>
<dbReference type="Gene3D" id="3.90.1150.10">
    <property type="entry name" value="Aspartate Aminotransferase, domain 1"/>
    <property type="match status" value="1"/>
</dbReference>
<dbReference type="InterPro" id="IPR054542">
    <property type="entry name" value="Cys_met_metab_PP"/>
</dbReference>
<dbReference type="InterPro" id="IPR015421">
    <property type="entry name" value="PyrdxlP-dep_Trfase_major"/>
</dbReference>
<dbReference type="EMBL" id="JMPJ01000066">
    <property type="protein sequence ID" value="KFC78892.1"/>
    <property type="molecule type" value="Genomic_DNA"/>
</dbReference>
<dbReference type="PANTHER" id="PTHR11808:SF80">
    <property type="entry name" value="CYSTATHIONINE GAMMA-LYASE"/>
    <property type="match status" value="1"/>
</dbReference>
<dbReference type="Proteomes" id="UP000028640">
    <property type="component" value="Unassembled WGS sequence"/>
</dbReference>
<dbReference type="PIRSF" id="PIRSF001434">
    <property type="entry name" value="CGS"/>
    <property type="match status" value="1"/>
</dbReference>
<evidence type="ECO:0000256" key="1">
    <source>
        <dbReference type="ARBA" id="ARBA00001933"/>
    </source>
</evidence>
<dbReference type="InterPro" id="IPR015424">
    <property type="entry name" value="PyrdxlP-dep_Trfase"/>
</dbReference>
<dbReference type="AlphaFoldDB" id="A0A085G597"/>
<dbReference type="CDD" id="cd00614">
    <property type="entry name" value="CGS_like"/>
    <property type="match status" value="1"/>
</dbReference>
<dbReference type="Pfam" id="PF01053">
    <property type="entry name" value="Cys_Met_Meta_PP"/>
    <property type="match status" value="1"/>
</dbReference>
<keyword evidence="6" id="KW-1185">Reference proteome</keyword>
<dbReference type="FunFam" id="3.90.1150.10:FF:000033">
    <property type="entry name" value="Cystathionine gamma-synthase"/>
    <property type="match status" value="1"/>
</dbReference>
<dbReference type="SUPFAM" id="SSF53383">
    <property type="entry name" value="PLP-dependent transferases"/>
    <property type="match status" value="1"/>
</dbReference>
<dbReference type="InterPro" id="IPR015422">
    <property type="entry name" value="PyrdxlP-dep_Trfase_small"/>
</dbReference>
<dbReference type="RefSeq" id="WP_034793891.1">
    <property type="nucleotide sequence ID" value="NZ_JMPJ01000066.1"/>
</dbReference>
<dbReference type="STRING" id="910964.GEAM_3455"/>
<dbReference type="FunFam" id="3.40.640.10:FF:000046">
    <property type="entry name" value="Cystathionine gamma-lyase"/>
    <property type="match status" value="1"/>
</dbReference>
<keyword evidence="2 3" id="KW-0663">Pyridoxal phosphate</keyword>
<comment type="similarity">
    <text evidence="4">Belongs to the trans-sulfuration enzymes family.</text>
</comment>
<dbReference type="EC" id="4.4.1.11" evidence="5"/>